<reference evidence="10 11" key="1">
    <citation type="journal article" date="2018" name="Plant J.">
        <title>Genome sequences of Chlorella sorokiniana UTEX 1602 and Micractinium conductrix SAG 241.80: implications to maltose excretion by a green alga.</title>
        <authorList>
            <person name="Arriola M.B."/>
            <person name="Velmurugan N."/>
            <person name="Zhang Y."/>
            <person name="Plunkett M.H."/>
            <person name="Hondzo H."/>
            <person name="Barney B.M."/>
        </authorList>
    </citation>
    <scope>NUCLEOTIDE SEQUENCE [LARGE SCALE GENOMIC DNA]</scope>
    <source>
        <strain evidence="11">UTEX 1602</strain>
    </source>
</reference>
<dbReference type="GO" id="GO:0015293">
    <property type="term" value="F:symporter activity"/>
    <property type="evidence" value="ECO:0007669"/>
    <property type="project" value="UniProtKB-KW"/>
</dbReference>
<evidence type="ECO:0000313" key="11">
    <source>
        <dbReference type="Proteomes" id="UP000239899"/>
    </source>
</evidence>
<keyword evidence="5 8" id="KW-1133">Transmembrane helix</keyword>
<feature type="transmembrane region" description="Helical" evidence="8">
    <location>
        <begin position="46"/>
        <end position="68"/>
    </location>
</feature>
<evidence type="ECO:0000259" key="9">
    <source>
        <dbReference type="PROSITE" id="PS50850"/>
    </source>
</evidence>
<feature type="transmembrane region" description="Helical" evidence="8">
    <location>
        <begin position="369"/>
        <end position="390"/>
    </location>
</feature>
<evidence type="ECO:0000256" key="1">
    <source>
        <dbReference type="ARBA" id="ARBA00004141"/>
    </source>
</evidence>
<feature type="transmembrane region" description="Helical" evidence="8">
    <location>
        <begin position="171"/>
        <end position="195"/>
    </location>
</feature>
<feature type="transmembrane region" description="Helical" evidence="8">
    <location>
        <begin position="440"/>
        <end position="461"/>
    </location>
</feature>
<keyword evidence="2" id="KW-0813">Transport</keyword>
<keyword evidence="4" id="KW-0769">Symport</keyword>
<dbReference type="Gene3D" id="1.20.1250.20">
    <property type="entry name" value="MFS general substrate transporter like domains"/>
    <property type="match status" value="2"/>
</dbReference>
<proteinExistence type="inferred from homology"/>
<organism evidence="10 11">
    <name type="scientific">Chlorella sorokiniana</name>
    <name type="common">Freshwater green alga</name>
    <dbReference type="NCBI Taxonomy" id="3076"/>
    <lineage>
        <taxon>Eukaryota</taxon>
        <taxon>Viridiplantae</taxon>
        <taxon>Chlorophyta</taxon>
        <taxon>core chlorophytes</taxon>
        <taxon>Trebouxiophyceae</taxon>
        <taxon>Chlorellales</taxon>
        <taxon>Chlorellaceae</taxon>
        <taxon>Chlorella clade</taxon>
        <taxon>Chlorella</taxon>
    </lineage>
</organism>
<dbReference type="AlphaFoldDB" id="A0A2P6TP31"/>
<dbReference type="Pfam" id="PF07690">
    <property type="entry name" value="MFS_1"/>
    <property type="match status" value="1"/>
</dbReference>
<comment type="similarity">
    <text evidence="7">Belongs to the major facilitator superfamily. Sodium/anion cotransporter (TC 2.A.1.14) family.</text>
</comment>
<keyword evidence="11" id="KW-1185">Reference proteome</keyword>
<evidence type="ECO:0000313" key="10">
    <source>
        <dbReference type="EMBL" id="PRW51088.1"/>
    </source>
</evidence>
<gene>
    <name evidence="10" type="ORF">C2E21_5450</name>
</gene>
<evidence type="ECO:0000256" key="4">
    <source>
        <dbReference type="ARBA" id="ARBA00022847"/>
    </source>
</evidence>
<dbReference type="InterPro" id="IPR036259">
    <property type="entry name" value="MFS_trans_sf"/>
</dbReference>
<evidence type="ECO:0000256" key="3">
    <source>
        <dbReference type="ARBA" id="ARBA00022692"/>
    </source>
</evidence>
<evidence type="ECO:0000256" key="2">
    <source>
        <dbReference type="ARBA" id="ARBA00022448"/>
    </source>
</evidence>
<feature type="transmembrane region" description="Helical" evidence="8">
    <location>
        <begin position="88"/>
        <end position="105"/>
    </location>
</feature>
<evidence type="ECO:0000256" key="7">
    <source>
        <dbReference type="ARBA" id="ARBA00024362"/>
    </source>
</evidence>
<protein>
    <submittedName>
        <fullName evidence="10">Anion transporter 5</fullName>
    </submittedName>
</protein>
<comment type="caution">
    <text evidence="10">The sequence shown here is derived from an EMBL/GenBank/DDBJ whole genome shotgun (WGS) entry which is preliminary data.</text>
</comment>
<dbReference type="SUPFAM" id="SSF103473">
    <property type="entry name" value="MFS general substrate transporter"/>
    <property type="match status" value="1"/>
</dbReference>
<dbReference type="InterPro" id="IPR011701">
    <property type="entry name" value="MFS"/>
</dbReference>
<feature type="transmembrane region" description="Helical" evidence="8">
    <location>
        <begin position="138"/>
        <end position="159"/>
    </location>
</feature>
<accession>A0A2P6TP31</accession>
<keyword evidence="6 8" id="KW-0472">Membrane</keyword>
<dbReference type="PROSITE" id="PS50850">
    <property type="entry name" value="MFS"/>
    <property type="match status" value="1"/>
</dbReference>
<dbReference type="PANTHER" id="PTHR11662">
    <property type="entry name" value="SOLUTE CARRIER FAMILY 17"/>
    <property type="match status" value="1"/>
</dbReference>
<feature type="transmembrane region" description="Helical" evidence="8">
    <location>
        <begin position="201"/>
        <end position="219"/>
    </location>
</feature>
<feature type="domain" description="Major facilitator superfamily (MFS) profile" evidence="9">
    <location>
        <begin position="46"/>
        <end position="463"/>
    </location>
</feature>
<dbReference type="Proteomes" id="UP000239899">
    <property type="component" value="Unassembled WGS sequence"/>
</dbReference>
<dbReference type="STRING" id="3076.A0A2P6TP31"/>
<dbReference type="GO" id="GO:0016020">
    <property type="term" value="C:membrane"/>
    <property type="evidence" value="ECO:0007669"/>
    <property type="project" value="UniProtKB-SubCell"/>
</dbReference>
<dbReference type="InterPro" id="IPR020846">
    <property type="entry name" value="MFS_dom"/>
</dbReference>
<dbReference type="OrthoDB" id="2985014at2759"/>
<evidence type="ECO:0000256" key="6">
    <source>
        <dbReference type="ARBA" id="ARBA00023136"/>
    </source>
</evidence>
<dbReference type="PANTHER" id="PTHR11662:SF282">
    <property type="entry name" value="ANION TRANSPORTER 5-RELATED"/>
    <property type="match status" value="1"/>
</dbReference>
<dbReference type="FunFam" id="1.20.1250.20:FF:000003">
    <property type="entry name" value="Solute carrier family 17 member 3"/>
    <property type="match status" value="1"/>
</dbReference>
<feature type="transmembrane region" description="Helical" evidence="8">
    <location>
        <begin position="271"/>
        <end position="293"/>
    </location>
</feature>
<evidence type="ECO:0000256" key="5">
    <source>
        <dbReference type="ARBA" id="ARBA00022989"/>
    </source>
</evidence>
<dbReference type="EMBL" id="LHPG02000010">
    <property type="protein sequence ID" value="PRW51088.1"/>
    <property type="molecule type" value="Genomic_DNA"/>
</dbReference>
<dbReference type="InterPro" id="IPR050382">
    <property type="entry name" value="MFS_Na/Anion_cotransporter"/>
</dbReference>
<name>A0A2P6TP31_CHLSO</name>
<feature type="transmembrane region" description="Helical" evidence="8">
    <location>
        <begin position="402"/>
        <end position="428"/>
    </location>
</feature>
<feature type="transmembrane region" description="Helical" evidence="8">
    <location>
        <begin position="112"/>
        <end position="132"/>
    </location>
</feature>
<feature type="transmembrane region" description="Helical" evidence="8">
    <location>
        <begin position="313"/>
        <end position="334"/>
    </location>
</feature>
<keyword evidence="3 8" id="KW-0812">Transmembrane</keyword>
<evidence type="ECO:0000256" key="8">
    <source>
        <dbReference type="SAM" id="Phobius"/>
    </source>
</evidence>
<sequence>MDHRRPSSSAGLHGVLQFAAQATPQPGAGRAAAGGKRGVLEPRFHIVLACFLATVTIYVERVGFSIAFTAMASKVGVEEGLKGAVLSAFYWGYAISQVPGGWAAQRYGGERVLSWSFALWSAVVLLTPGSAGNTKLMAAVRVGVGFAQGFVIPAVHTVLAGWIPPSERARAVSLTTSGLYLGSALAMLLLPSVAASLGPAALVRLVGALGLAWLALWRLTLRSVRRRMAAASMPLHSSASAAANGDASGKTTVKQGRPAATPWRAMLAHPAVWAIVISNWSFHYAFYVVMNWLPTYFEQVLHANLAAMGSVKALPYLLMFAASNAGGWAGDWLINSGRCSVAAGRKFVNTAGFWSAAAALMLMPAARSVAAGVLFTSLSLGFAGFSRGGFSVNHMDVAPKFAGVVMGISNTAGTLSGVVGVAVTGYLLQWAGGASQPTGWYQACAAAALQCLAASFVFIAAARGERLFGSDATVVEHAAWDR</sequence>
<comment type="subcellular location">
    <subcellularLocation>
        <location evidence="1">Membrane</location>
        <topology evidence="1">Multi-pass membrane protein</topology>
    </subcellularLocation>
</comment>
<feature type="transmembrane region" description="Helical" evidence="8">
    <location>
        <begin position="346"/>
        <end position="363"/>
    </location>
</feature>